<organism evidence="2 3">
    <name type="scientific">Massilia rubra</name>
    <dbReference type="NCBI Taxonomy" id="2607910"/>
    <lineage>
        <taxon>Bacteria</taxon>
        <taxon>Pseudomonadati</taxon>
        <taxon>Pseudomonadota</taxon>
        <taxon>Betaproteobacteria</taxon>
        <taxon>Burkholderiales</taxon>
        <taxon>Oxalobacteraceae</taxon>
        <taxon>Telluria group</taxon>
        <taxon>Massilia</taxon>
    </lineage>
</organism>
<keyword evidence="3" id="KW-1185">Reference proteome</keyword>
<dbReference type="EMBL" id="VUYU01000028">
    <property type="protein sequence ID" value="NHZ37437.1"/>
    <property type="molecule type" value="Genomic_DNA"/>
</dbReference>
<dbReference type="NCBIfam" id="TIGR02595">
    <property type="entry name" value="PEP_CTERM"/>
    <property type="match status" value="1"/>
</dbReference>
<evidence type="ECO:0000313" key="2">
    <source>
        <dbReference type="EMBL" id="NHZ37437.1"/>
    </source>
</evidence>
<protein>
    <submittedName>
        <fullName evidence="2">PEP-CTERM sorting domain-containing protein</fullName>
    </submittedName>
</protein>
<comment type="caution">
    <text evidence="2">The sequence shown here is derived from an EMBL/GenBank/DDBJ whole genome shotgun (WGS) entry which is preliminary data.</text>
</comment>
<name>A0ABX0LSL3_9BURK</name>
<dbReference type="InterPro" id="IPR013424">
    <property type="entry name" value="Ice-binding_C"/>
</dbReference>
<gene>
    <name evidence="2" type="ORF">F0185_28140</name>
</gene>
<keyword evidence="1" id="KW-0732">Signal</keyword>
<dbReference type="RefSeq" id="WP_167230621.1">
    <property type="nucleotide sequence ID" value="NZ_VUYU01000028.1"/>
</dbReference>
<evidence type="ECO:0000256" key="1">
    <source>
        <dbReference type="SAM" id="SignalP"/>
    </source>
</evidence>
<proteinExistence type="predicted"/>
<dbReference type="Proteomes" id="UP000785613">
    <property type="component" value="Unassembled WGS sequence"/>
</dbReference>
<evidence type="ECO:0000313" key="3">
    <source>
        <dbReference type="Proteomes" id="UP000785613"/>
    </source>
</evidence>
<accession>A0ABX0LSL3</accession>
<feature type="signal peptide" evidence="1">
    <location>
        <begin position="1"/>
        <end position="26"/>
    </location>
</feature>
<feature type="chain" id="PRO_5047504538" evidence="1">
    <location>
        <begin position="27"/>
        <end position="210"/>
    </location>
</feature>
<reference evidence="2 3" key="1">
    <citation type="submission" date="2019-09" db="EMBL/GenBank/DDBJ databases">
        <title>Taxonomy of Antarctic Massilia spp.: description of Massilia rubra sp. nov., Massilia aquatica sp. nov., Massilia mucilaginosa sp. nov., Massilia frigida sp. nov. isolated from streams, lakes and regoliths.</title>
        <authorList>
            <person name="Holochova P."/>
            <person name="Sedlacek I."/>
            <person name="Kralova S."/>
            <person name="Maslanova I."/>
            <person name="Busse H.-J."/>
            <person name="Stankova E."/>
            <person name="Vrbovska V."/>
            <person name="Kovarovic V."/>
            <person name="Bartak M."/>
            <person name="Svec P."/>
            <person name="Pantucek R."/>
        </authorList>
    </citation>
    <scope>NUCLEOTIDE SEQUENCE [LARGE SCALE GENOMIC DNA]</scope>
    <source>
        <strain evidence="2 3">CCM 8692</strain>
    </source>
</reference>
<sequence length="210" mass="22272">MFDIKRIITKALLAVTFALGASTAWAIPTYHVNIDSSQFVGKGGAMLLSFNSKQAATSAFADVSNFGGIFEYELSRSGAVTGAIPGMVNFANSGNLNYLMHKVTLGGMLSFDVTFHGDFETIPGSFGALFGVALVDLDTGDYHGAENNLIEFDLNPPSDDGGTPTIKIDNPTRIVTVTTNAVPEPSDLLLVMTGLGLVAFVRRRTSKATR</sequence>
<dbReference type="NCBIfam" id="NF038129">
    <property type="entry name" value="PEP_NF038129"/>
    <property type="match status" value="1"/>
</dbReference>